<dbReference type="Gene3D" id="1.20.1070.10">
    <property type="entry name" value="Rhodopsin 7-helix transmembrane proteins"/>
    <property type="match status" value="1"/>
</dbReference>
<dbReference type="PROSITE" id="PS50261">
    <property type="entry name" value="G_PROTEIN_RECEP_F2_4"/>
    <property type="match status" value="1"/>
</dbReference>
<comment type="subcellular location">
    <subcellularLocation>
        <location evidence="1">Membrane</location>
        <topology evidence="1">Multi-pass membrane protein</topology>
    </subcellularLocation>
</comment>
<dbReference type="Gene3D" id="4.10.400.10">
    <property type="entry name" value="Low-density Lipoprotein Receptor"/>
    <property type="match status" value="1"/>
</dbReference>
<evidence type="ECO:0000313" key="11">
    <source>
        <dbReference type="Proteomes" id="UP001168972"/>
    </source>
</evidence>
<feature type="transmembrane region" description="Helical" evidence="7">
    <location>
        <begin position="437"/>
        <end position="459"/>
    </location>
</feature>
<dbReference type="InterPro" id="IPR053231">
    <property type="entry name" value="GPCR_LN-TM7"/>
</dbReference>
<comment type="caution">
    <text evidence="10">The sequence shown here is derived from an EMBL/GenBank/DDBJ whole genome shotgun (WGS) entry which is preliminary data.</text>
</comment>
<dbReference type="InterPro" id="IPR002172">
    <property type="entry name" value="LDrepeatLR_classA_rpt"/>
</dbReference>
<dbReference type="PROSITE" id="PS50068">
    <property type="entry name" value="LDLRA_2"/>
    <property type="match status" value="1"/>
</dbReference>
<dbReference type="Pfam" id="PF01390">
    <property type="entry name" value="SEA"/>
    <property type="match status" value="1"/>
</dbReference>
<evidence type="ECO:0000256" key="4">
    <source>
        <dbReference type="ARBA" id="ARBA00023136"/>
    </source>
</evidence>
<reference evidence="10" key="2">
    <citation type="submission" date="2023-03" db="EMBL/GenBank/DDBJ databases">
        <authorList>
            <person name="Inwood S.N."/>
            <person name="Skelly J.G."/>
            <person name="Guhlin J."/>
            <person name="Harrop T.W.R."/>
            <person name="Goldson S.G."/>
            <person name="Dearden P.K."/>
        </authorList>
    </citation>
    <scope>NUCLEOTIDE SEQUENCE</scope>
    <source>
        <strain evidence="10">Lincoln</strain>
        <tissue evidence="10">Whole body</tissue>
    </source>
</reference>
<dbReference type="Pfam" id="PF00002">
    <property type="entry name" value="7tm_2"/>
    <property type="match status" value="1"/>
</dbReference>
<dbReference type="InterPro" id="IPR017981">
    <property type="entry name" value="GPCR_2-like_7TM"/>
</dbReference>
<evidence type="ECO:0000256" key="1">
    <source>
        <dbReference type="ARBA" id="ARBA00004141"/>
    </source>
</evidence>
<gene>
    <name evidence="10" type="ORF">PV327_004311</name>
</gene>
<keyword evidence="2 7" id="KW-0812">Transmembrane</keyword>
<protein>
    <recommendedName>
        <fullName evidence="9">G-protein coupled receptors family 2 profile 2 domain-containing protein</fullName>
    </recommendedName>
</protein>
<feature type="signal peptide" evidence="8">
    <location>
        <begin position="1"/>
        <end position="25"/>
    </location>
</feature>
<dbReference type="CDD" id="cd00112">
    <property type="entry name" value="LDLa"/>
    <property type="match status" value="1"/>
</dbReference>
<dbReference type="InterPro" id="IPR000082">
    <property type="entry name" value="SEA_dom"/>
</dbReference>
<keyword evidence="5 6" id="KW-1015">Disulfide bond</keyword>
<feature type="disulfide bond" evidence="6">
    <location>
        <begin position="310"/>
        <end position="325"/>
    </location>
</feature>
<dbReference type="EMBL" id="JAQQBR010001832">
    <property type="protein sequence ID" value="KAK0166829.1"/>
    <property type="molecule type" value="Genomic_DNA"/>
</dbReference>
<feature type="chain" id="PRO_5041241018" description="G-protein coupled receptors family 2 profile 2 domain-containing protein" evidence="8">
    <location>
        <begin position="26"/>
        <end position="567"/>
    </location>
</feature>
<feature type="disulfide bond" evidence="6">
    <location>
        <begin position="298"/>
        <end position="316"/>
    </location>
</feature>
<evidence type="ECO:0000256" key="6">
    <source>
        <dbReference type="PROSITE-ProRule" id="PRU00124"/>
    </source>
</evidence>
<keyword evidence="8" id="KW-0732">Signal</keyword>
<dbReference type="InterPro" id="IPR036055">
    <property type="entry name" value="LDL_receptor-like_sf"/>
</dbReference>
<dbReference type="PANTHER" id="PTHR45902:SF2">
    <property type="entry name" value="G-PROTEIN COUPLED RECEPTORS FAMILY 2 PROFILE 2 DOMAIN-CONTAINING PROTEIN"/>
    <property type="match status" value="1"/>
</dbReference>
<dbReference type="GO" id="GO:0004930">
    <property type="term" value="F:G protein-coupled receptor activity"/>
    <property type="evidence" value="ECO:0007669"/>
    <property type="project" value="InterPro"/>
</dbReference>
<dbReference type="Proteomes" id="UP001168972">
    <property type="component" value="Unassembled WGS sequence"/>
</dbReference>
<dbReference type="PANTHER" id="PTHR45902">
    <property type="entry name" value="LATROPHILIN RECEPTOR-LIKE PROTEIN A"/>
    <property type="match status" value="1"/>
</dbReference>
<sequence length="567" mass="63331">MVLIKSTVVALVLIQLLTLSVSSEAVNENDDLVFDQDGKSGMHVPLIKKESDDGLSLFGRIKRQLDWFSWGTPSTTTKPPDEVNKLTSEFDPGFFDQNIEGIGHRKTRNSEEAINDINDNEEENNDIGIIAAGRVARPQFENTDDEDLTGGSGEVEGSAIDGSIPQIIPSGDKTVNHQARFYRITLTVLEPYVPEYADTYSQSYLELSRNLTQALDELFSHEIPHYNHFANVVKISRAEDSFKSEVTLDVGSTYTQENEIRGILENQLRYHSLGSISVTPEGFTFRSSQGCAAGEFSCDVSRCILDKERCDFYDHCEDGSDERGCNYRLNLSTVEKVGMDSELCLALGLSLQYLRISVVCWLAAMCHHLYATVASIPCRDDPPTYLKYSIFAWGAPLLTLGTSIFIQTHEARDLWNVTDLTPFNCWFLGTRATVYSYGLPIVLLLLISGYYLLKAAIVARYTCSMQLEIKQREKMKRRRALQLMLFLKICLTVGIIAGCGVAARVWRVPVLWAIFCTGHSLQGLIVALSVACNCRVLKVYARKPKQCKQQIAKSSSMQLLAPHPDPV</sequence>
<keyword evidence="3 7" id="KW-1133">Transmembrane helix</keyword>
<feature type="domain" description="G-protein coupled receptors family 2 profile 2" evidence="9">
    <location>
        <begin position="344"/>
        <end position="534"/>
    </location>
</feature>
<proteinExistence type="predicted"/>
<dbReference type="InterPro" id="IPR000832">
    <property type="entry name" value="GPCR_2_secretin-like"/>
</dbReference>
<dbReference type="InterPro" id="IPR023415">
    <property type="entry name" value="LDLR_class-A_CS"/>
</dbReference>
<dbReference type="PROSITE" id="PS01209">
    <property type="entry name" value="LDLRA_1"/>
    <property type="match status" value="1"/>
</dbReference>
<feature type="transmembrane region" description="Helical" evidence="7">
    <location>
        <begin position="512"/>
        <end position="536"/>
    </location>
</feature>
<dbReference type="AlphaFoldDB" id="A0AA39FC41"/>
<reference evidence="10" key="1">
    <citation type="journal article" date="2023" name="bioRxiv">
        <title>Scaffold-level genome assemblies of two parasitoid biocontrol wasps reveal the parthenogenesis mechanism and an associated novel virus.</title>
        <authorList>
            <person name="Inwood S."/>
            <person name="Skelly J."/>
            <person name="Guhlin J."/>
            <person name="Harrop T."/>
            <person name="Goldson S."/>
            <person name="Dearden P."/>
        </authorList>
    </citation>
    <scope>NUCLEOTIDE SEQUENCE</scope>
    <source>
        <strain evidence="10">Lincoln</strain>
        <tissue evidence="10">Whole body</tissue>
    </source>
</reference>
<evidence type="ECO:0000313" key="10">
    <source>
        <dbReference type="EMBL" id="KAK0166829.1"/>
    </source>
</evidence>
<feature type="transmembrane region" description="Helical" evidence="7">
    <location>
        <begin position="353"/>
        <end position="373"/>
    </location>
</feature>
<dbReference type="GO" id="GO:0016020">
    <property type="term" value="C:membrane"/>
    <property type="evidence" value="ECO:0007669"/>
    <property type="project" value="UniProtKB-SubCell"/>
</dbReference>
<feature type="transmembrane region" description="Helical" evidence="7">
    <location>
        <begin position="385"/>
        <end position="406"/>
    </location>
</feature>
<organism evidence="10 11">
    <name type="scientific">Microctonus hyperodae</name>
    <name type="common">Parasitoid wasp</name>
    <dbReference type="NCBI Taxonomy" id="165561"/>
    <lineage>
        <taxon>Eukaryota</taxon>
        <taxon>Metazoa</taxon>
        <taxon>Ecdysozoa</taxon>
        <taxon>Arthropoda</taxon>
        <taxon>Hexapoda</taxon>
        <taxon>Insecta</taxon>
        <taxon>Pterygota</taxon>
        <taxon>Neoptera</taxon>
        <taxon>Endopterygota</taxon>
        <taxon>Hymenoptera</taxon>
        <taxon>Apocrita</taxon>
        <taxon>Ichneumonoidea</taxon>
        <taxon>Braconidae</taxon>
        <taxon>Euphorinae</taxon>
        <taxon>Microctonus</taxon>
    </lineage>
</organism>
<accession>A0AA39FC41</accession>
<feature type="transmembrane region" description="Helical" evidence="7">
    <location>
        <begin position="480"/>
        <end position="506"/>
    </location>
</feature>
<name>A0AA39FC41_MICHY</name>
<dbReference type="SMART" id="SM00192">
    <property type="entry name" value="LDLa"/>
    <property type="match status" value="1"/>
</dbReference>
<evidence type="ECO:0000259" key="9">
    <source>
        <dbReference type="PROSITE" id="PS50261"/>
    </source>
</evidence>
<evidence type="ECO:0000256" key="8">
    <source>
        <dbReference type="SAM" id="SignalP"/>
    </source>
</evidence>
<dbReference type="SUPFAM" id="SSF57424">
    <property type="entry name" value="LDL receptor-like module"/>
    <property type="match status" value="1"/>
</dbReference>
<feature type="disulfide bond" evidence="6">
    <location>
        <begin position="291"/>
        <end position="303"/>
    </location>
</feature>
<keyword evidence="4 7" id="KW-0472">Membrane</keyword>
<dbReference type="Pfam" id="PF00057">
    <property type="entry name" value="Ldl_recept_a"/>
    <property type="match status" value="1"/>
</dbReference>
<keyword evidence="11" id="KW-1185">Reference proteome</keyword>
<evidence type="ECO:0000256" key="2">
    <source>
        <dbReference type="ARBA" id="ARBA00022692"/>
    </source>
</evidence>
<evidence type="ECO:0000256" key="7">
    <source>
        <dbReference type="SAM" id="Phobius"/>
    </source>
</evidence>
<dbReference type="GO" id="GO:0007166">
    <property type="term" value="P:cell surface receptor signaling pathway"/>
    <property type="evidence" value="ECO:0007669"/>
    <property type="project" value="InterPro"/>
</dbReference>
<evidence type="ECO:0000256" key="5">
    <source>
        <dbReference type="ARBA" id="ARBA00023157"/>
    </source>
</evidence>
<evidence type="ECO:0000256" key="3">
    <source>
        <dbReference type="ARBA" id="ARBA00022989"/>
    </source>
</evidence>